<evidence type="ECO:0000313" key="2">
    <source>
        <dbReference type="EMBL" id="MBB5932850.1"/>
    </source>
</evidence>
<proteinExistence type="predicted"/>
<dbReference type="Proteomes" id="UP000585836">
    <property type="component" value="Unassembled WGS sequence"/>
</dbReference>
<evidence type="ECO:0000256" key="1">
    <source>
        <dbReference type="SAM" id="MobiDB-lite"/>
    </source>
</evidence>
<sequence length="245" mass="25537">MGEGSLPRGAWNLGPGGRGLSGRAGSEPSGRASRVRPEEGRVRPAEGRVRPAGRAESVQQRTGSGRPGEQSPSGRGQGPCGWLRTFPPVGLSLRPAGHAPSGRPSARLPASGERPIRPVLPLDQPRTLLPVDRAAAFRPAKNAPSGRAPPATSQGRSSRTTHRPSSRPTEPSLQPAGRPVPGSRSPAERNLFDLPSRLPPARPADLTVARRRRAPVARSAGLGSSSGRGAVMGRLVPPLHLCTPL</sequence>
<dbReference type="EMBL" id="JACHJK010000035">
    <property type="protein sequence ID" value="MBB5932850.1"/>
    <property type="molecule type" value="Genomic_DNA"/>
</dbReference>
<feature type="region of interest" description="Disordered" evidence="1">
    <location>
        <begin position="1"/>
        <end position="232"/>
    </location>
</feature>
<keyword evidence="3" id="KW-1185">Reference proteome</keyword>
<comment type="caution">
    <text evidence="2">The sequence shown here is derived from an EMBL/GenBank/DDBJ whole genome shotgun (WGS) entry which is preliminary data.</text>
</comment>
<dbReference type="AlphaFoldDB" id="A0A7W9UVJ1"/>
<gene>
    <name evidence="2" type="ORF">FHS34_008371</name>
</gene>
<organism evidence="2 3">
    <name type="scientific">Streptomyces echinatus</name>
    <dbReference type="NCBI Taxonomy" id="67293"/>
    <lineage>
        <taxon>Bacteria</taxon>
        <taxon>Bacillati</taxon>
        <taxon>Actinomycetota</taxon>
        <taxon>Actinomycetes</taxon>
        <taxon>Kitasatosporales</taxon>
        <taxon>Streptomycetaceae</taxon>
        <taxon>Streptomyces</taxon>
    </lineage>
</organism>
<accession>A0A7W9UVJ1</accession>
<feature type="compositionally biased region" description="Basic and acidic residues" evidence="1">
    <location>
        <begin position="35"/>
        <end position="49"/>
    </location>
</feature>
<feature type="compositionally biased region" description="Low complexity" evidence="1">
    <location>
        <begin position="216"/>
        <end position="229"/>
    </location>
</feature>
<name>A0A7W9UVJ1_9ACTN</name>
<evidence type="ECO:0000313" key="3">
    <source>
        <dbReference type="Proteomes" id="UP000585836"/>
    </source>
</evidence>
<reference evidence="2 3" key="1">
    <citation type="submission" date="2020-08" db="EMBL/GenBank/DDBJ databases">
        <title>Genomic Encyclopedia of Type Strains, Phase III (KMG-III): the genomes of soil and plant-associated and newly described type strains.</title>
        <authorList>
            <person name="Whitman W."/>
        </authorList>
    </citation>
    <scope>NUCLEOTIDE SEQUENCE [LARGE SCALE GENOMIC DNA]</scope>
    <source>
        <strain evidence="2 3">CECT 3313</strain>
    </source>
</reference>
<protein>
    <submittedName>
        <fullName evidence="2">Uncharacterized protein</fullName>
    </submittedName>
</protein>